<evidence type="ECO:0000313" key="2">
    <source>
        <dbReference type="Proteomes" id="UP001499951"/>
    </source>
</evidence>
<name>A0ABN1ELM1_9PROT</name>
<protein>
    <recommendedName>
        <fullName evidence="3">Outer membrane protein assembly factor BamE</fullName>
    </recommendedName>
</protein>
<dbReference type="EMBL" id="BAAADD010000004">
    <property type="protein sequence ID" value="GAA0568939.1"/>
    <property type="molecule type" value="Genomic_DNA"/>
</dbReference>
<accession>A0ABN1ELM1</accession>
<dbReference type="Proteomes" id="UP001499951">
    <property type="component" value="Unassembled WGS sequence"/>
</dbReference>
<evidence type="ECO:0000313" key="1">
    <source>
        <dbReference type="EMBL" id="GAA0568939.1"/>
    </source>
</evidence>
<comment type="caution">
    <text evidence="1">The sequence shown here is derived from an EMBL/GenBank/DDBJ whole genome shotgun (WGS) entry which is preliminary data.</text>
</comment>
<organism evidence="1 2">
    <name type="scientific">Rhizomicrobium electricum</name>
    <dbReference type="NCBI Taxonomy" id="480070"/>
    <lineage>
        <taxon>Bacteria</taxon>
        <taxon>Pseudomonadati</taxon>
        <taxon>Pseudomonadota</taxon>
        <taxon>Alphaproteobacteria</taxon>
        <taxon>Micropepsales</taxon>
        <taxon>Micropepsaceae</taxon>
        <taxon>Rhizomicrobium</taxon>
    </lineage>
</organism>
<reference evidence="1 2" key="1">
    <citation type="journal article" date="2019" name="Int. J. Syst. Evol. Microbiol.">
        <title>The Global Catalogue of Microorganisms (GCM) 10K type strain sequencing project: providing services to taxonomists for standard genome sequencing and annotation.</title>
        <authorList>
            <consortium name="The Broad Institute Genomics Platform"/>
            <consortium name="The Broad Institute Genome Sequencing Center for Infectious Disease"/>
            <person name="Wu L."/>
            <person name="Ma J."/>
        </authorList>
    </citation>
    <scope>NUCLEOTIDE SEQUENCE [LARGE SCALE GENOMIC DNA]</scope>
    <source>
        <strain evidence="1 2">JCM 15089</strain>
    </source>
</reference>
<gene>
    <name evidence="1" type="ORF">GCM10008942_16980</name>
</gene>
<dbReference type="RefSeq" id="WP_166929774.1">
    <property type="nucleotide sequence ID" value="NZ_BAAADD010000004.1"/>
</dbReference>
<sequence length="107" mass="11542">MRPKRAAARENREVREPERVAALDPKSLIGLTPAAVEKLLGAPSAVLRSDPSLVWTYSGQGCSVQIVFYPDLKTASYHALKYNSTAGAEADNTCVRNILTVRSNGPS</sequence>
<proteinExistence type="predicted"/>
<keyword evidence="2" id="KW-1185">Reference proteome</keyword>
<evidence type="ECO:0008006" key="3">
    <source>
        <dbReference type="Google" id="ProtNLM"/>
    </source>
</evidence>